<evidence type="ECO:0000259" key="1">
    <source>
        <dbReference type="Pfam" id="PF19480"/>
    </source>
</evidence>
<comment type="caution">
    <text evidence="2">The sequence shown here is derived from an EMBL/GenBank/DDBJ whole genome shotgun (WGS) entry which is preliminary data.</text>
</comment>
<protein>
    <submittedName>
        <fullName evidence="2">Cupin fold WbuC family metalloprotein</fullName>
    </submittedName>
</protein>
<dbReference type="RefSeq" id="WP_184682250.1">
    <property type="nucleotide sequence ID" value="NZ_JACHLL010000002.1"/>
</dbReference>
<dbReference type="Proteomes" id="UP000557193">
    <property type="component" value="Unassembled WGS sequence"/>
</dbReference>
<sequence>MAGARFLDQALFAELTQAAGASPRQRQHHNLHEMSEPCHRLLVGLQPDTYIPPHRHLSADKAETLIALQGRFGLLLFSEQGELETTRVLQAGGECSGVDLAPGQFHALVVLSTDAVLFECKAGPYRPLGDGEFASWAPSEGSAEAAGYRDWMRACFNNHPAR</sequence>
<feature type="domain" description="Cupin fold metalloprotein WbuC cupin" evidence="1">
    <location>
        <begin position="7"/>
        <end position="89"/>
    </location>
</feature>
<dbReference type="AlphaFoldDB" id="A0A7X0EUD5"/>
<gene>
    <name evidence="2" type="ORF">HNP49_001638</name>
</gene>
<evidence type="ECO:0000313" key="3">
    <source>
        <dbReference type="Proteomes" id="UP000557193"/>
    </source>
</evidence>
<proteinExistence type="predicted"/>
<dbReference type="EMBL" id="JACHLL010000002">
    <property type="protein sequence ID" value="MBB6341481.1"/>
    <property type="molecule type" value="Genomic_DNA"/>
</dbReference>
<evidence type="ECO:0000313" key="2">
    <source>
        <dbReference type="EMBL" id="MBB6341481.1"/>
    </source>
</evidence>
<organism evidence="2 3">
    <name type="scientific">Pseudomonas fluvialis</name>
    <dbReference type="NCBI Taxonomy" id="1793966"/>
    <lineage>
        <taxon>Bacteria</taxon>
        <taxon>Pseudomonadati</taxon>
        <taxon>Pseudomonadota</taxon>
        <taxon>Gammaproteobacteria</taxon>
        <taxon>Pseudomonadales</taxon>
        <taxon>Pseudomonadaceae</taxon>
        <taxon>Pseudomonas</taxon>
    </lineage>
</organism>
<dbReference type="CDD" id="cd07005">
    <property type="entry name" value="cupin_WbuC-like"/>
    <property type="match status" value="1"/>
</dbReference>
<dbReference type="NCBIfam" id="TIGR04366">
    <property type="entry name" value="cupin_WbuC"/>
    <property type="match status" value="1"/>
</dbReference>
<reference evidence="2 3" key="1">
    <citation type="submission" date="2020-08" db="EMBL/GenBank/DDBJ databases">
        <title>Functional genomics of gut bacteria from endangered species of beetles.</title>
        <authorList>
            <person name="Carlos-Shanley C."/>
        </authorList>
    </citation>
    <scope>NUCLEOTIDE SEQUENCE [LARGE SCALE GENOMIC DNA]</scope>
    <source>
        <strain evidence="2 3">S00202</strain>
    </source>
</reference>
<accession>A0A7X0EUD5</accession>
<dbReference type="Pfam" id="PF19480">
    <property type="entry name" value="DUF6016"/>
    <property type="match status" value="1"/>
</dbReference>
<dbReference type="SUPFAM" id="SSF51182">
    <property type="entry name" value="RmlC-like cupins"/>
    <property type="match status" value="1"/>
</dbReference>
<dbReference type="InterPro" id="IPR027565">
    <property type="entry name" value="Cupin_WbuC"/>
</dbReference>
<dbReference type="InterPro" id="IPR046058">
    <property type="entry name" value="WbuC_cupin"/>
</dbReference>
<dbReference type="InterPro" id="IPR011051">
    <property type="entry name" value="RmlC_Cupin_sf"/>
</dbReference>
<keyword evidence="3" id="KW-1185">Reference proteome</keyword>
<name>A0A7X0EUD5_9PSED</name>